<dbReference type="GO" id="GO:0005886">
    <property type="term" value="C:plasma membrane"/>
    <property type="evidence" value="ECO:0007669"/>
    <property type="project" value="UniProtKB-SubCell"/>
</dbReference>
<name>A0A0S4JKB6_BODSA</name>
<feature type="domain" description="ABC3 transporter permease C-terminal" evidence="7">
    <location>
        <begin position="89"/>
        <end position="207"/>
    </location>
</feature>
<sequence length="216" mass="24015">MRLVMANTTDYAGITPSSSTELADGYITEPRYEKLLVRVTPGLLSRQRTFFLNSLQAYLDAYHSSATDVAQSVSDIEQVTNLLFVFYYFSAVICVLLATFMTWMVFVSNVTQNAWSFGVLRSLGFTKNQVLRAVVYEALVMVLSSFSLGLPIGVFVGFTLGLQMSTFLNLPYSFEVSYPIIVVLLGVSILATVIGSAFPMRSLNRMQIAQVVKKYN</sequence>
<dbReference type="PANTHER" id="PTHR32522:SF5">
    <property type="entry name" value="ABC3 TRANSPORTER PERMEASE PROTEIN DOMAIN-CONTAINING PROTEIN"/>
    <property type="match status" value="1"/>
</dbReference>
<gene>
    <name evidence="8" type="ORF">BSAL_28065</name>
</gene>
<keyword evidence="4 6" id="KW-1133">Transmembrane helix</keyword>
<dbReference type="VEuPathDB" id="TriTrypDB:BSAL_28065"/>
<feature type="transmembrane region" description="Helical" evidence="6">
    <location>
        <begin position="85"/>
        <end position="110"/>
    </location>
</feature>
<reference evidence="9" key="1">
    <citation type="submission" date="2015-09" db="EMBL/GenBank/DDBJ databases">
        <authorList>
            <consortium name="Pathogen Informatics"/>
        </authorList>
    </citation>
    <scope>NUCLEOTIDE SEQUENCE [LARGE SCALE GENOMIC DNA]</scope>
    <source>
        <strain evidence="9">Lake Konstanz</strain>
    </source>
</reference>
<evidence type="ECO:0000313" key="9">
    <source>
        <dbReference type="Proteomes" id="UP000051952"/>
    </source>
</evidence>
<evidence type="ECO:0000256" key="5">
    <source>
        <dbReference type="ARBA" id="ARBA00023136"/>
    </source>
</evidence>
<proteinExistence type="predicted"/>
<keyword evidence="3 6" id="KW-0812">Transmembrane</keyword>
<accession>A0A0S4JKB6</accession>
<keyword evidence="5 6" id="KW-0472">Membrane</keyword>
<dbReference type="Pfam" id="PF02687">
    <property type="entry name" value="FtsX"/>
    <property type="match status" value="1"/>
</dbReference>
<evidence type="ECO:0000256" key="1">
    <source>
        <dbReference type="ARBA" id="ARBA00004651"/>
    </source>
</evidence>
<evidence type="ECO:0000256" key="3">
    <source>
        <dbReference type="ARBA" id="ARBA00022692"/>
    </source>
</evidence>
<feature type="transmembrane region" description="Helical" evidence="6">
    <location>
        <begin position="176"/>
        <end position="198"/>
    </location>
</feature>
<keyword evidence="2" id="KW-1003">Cell membrane</keyword>
<comment type="subcellular location">
    <subcellularLocation>
        <location evidence="1">Cell membrane</location>
        <topology evidence="1">Multi-pass membrane protein</topology>
    </subcellularLocation>
</comment>
<keyword evidence="9" id="KW-1185">Reference proteome</keyword>
<feature type="transmembrane region" description="Helical" evidence="6">
    <location>
        <begin position="130"/>
        <end position="156"/>
    </location>
</feature>
<dbReference type="Proteomes" id="UP000051952">
    <property type="component" value="Unassembled WGS sequence"/>
</dbReference>
<dbReference type="OMA" id="IKFRANT"/>
<dbReference type="OrthoDB" id="312032at2759"/>
<organism evidence="8 9">
    <name type="scientific">Bodo saltans</name>
    <name type="common">Flagellated protozoan</name>
    <dbReference type="NCBI Taxonomy" id="75058"/>
    <lineage>
        <taxon>Eukaryota</taxon>
        <taxon>Discoba</taxon>
        <taxon>Euglenozoa</taxon>
        <taxon>Kinetoplastea</taxon>
        <taxon>Metakinetoplastina</taxon>
        <taxon>Eubodonida</taxon>
        <taxon>Bodonidae</taxon>
        <taxon>Bodo</taxon>
    </lineage>
</organism>
<evidence type="ECO:0000256" key="2">
    <source>
        <dbReference type="ARBA" id="ARBA00022475"/>
    </source>
</evidence>
<protein>
    <submittedName>
        <fullName evidence="8">Permease-like protein, putative</fullName>
    </submittedName>
</protein>
<evidence type="ECO:0000256" key="6">
    <source>
        <dbReference type="SAM" id="Phobius"/>
    </source>
</evidence>
<dbReference type="EMBL" id="CYKH01001851">
    <property type="protein sequence ID" value="CUG90633.1"/>
    <property type="molecule type" value="Genomic_DNA"/>
</dbReference>
<dbReference type="InterPro" id="IPR003838">
    <property type="entry name" value="ABC3_permease_C"/>
</dbReference>
<dbReference type="PANTHER" id="PTHR32522">
    <property type="match status" value="1"/>
</dbReference>
<evidence type="ECO:0000259" key="7">
    <source>
        <dbReference type="Pfam" id="PF02687"/>
    </source>
</evidence>
<evidence type="ECO:0000256" key="4">
    <source>
        <dbReference type="ARBA" id="ARBA00022989"/>
    </source>
</evidence>
<evidence type="ECO:0000313" key="8">
    <source>
        <dbReference type="EMBL" id="CUG90633.1"/>
    </source>
</evidence>
<dbReference type="AlphaFoldDB" id="A0A0S4JKB6"/>